<keyword evidence="2" id="KW-1185">Reference proteome</keyword>
<proteinExistence type="predicted"/>
<gene>
    <name evidence="1" type="ORF">E2C01_093997</name>
</gene>
<sequence>MQRKVESPVPLEAIMRLDPGDY</sequence>
<evidence type="ECO:0000313" key="1">
    <source>
        <dbReference type="EMBL" id="MPC98623.1"/>
    </source>
</evidence>
<reference evidence="1 2" key="1">
    <citation type="submission" date="2019-05" db="EMBL/GenBank/DDBJ databases">
        <title>Another draft genome of Portunus trituberculatus and its Hox gene families provides insights of decapod evolution.</title>
        <authorList>
            <person name="Jeong J.-H."/>
            <person name="Song I."/>
            <person name="Kim S."/>
            <person name="Choi T."/>
            <person name="Kim D."/>
            <person name="Ryu S."/>
            <person name="Kim W."/>
        </authorList>
    </citation>
    <scope>NUCLEOTIDE SEQUENCE [LARGE SCALE GENOMIC DNA]</scope>
    <source>
        <tissue evidence="1">Muscle</tissue>
    </source>
</reference>
<dbReference type="Proteomes" id="UP000324222">
    <property type="component" value="Unassembled WGS sequence"/>
</dbReference>
<organism evidence="1 2">
    <name type="scientific">Portunus trituberculatus</name>
    <name type="common">Swimming crab</name>
    <name type="synonym">Neptunus trituberculatus</name>
    <dbReference type="NCBI Taxonomy" id="210409"/>
    <lineage>
        <taxon>Eukaryota</taxon>
        <taxon>Metazoa</taxon>
        <taxon>Ecdysozoa</taxon>
        <taxon>Arthropoda</taxon>
        <taxon>Crustacea</taxon>
        <taxon>Multicrustacea</taxon>
        <taxon>Malacostraca</taxon>
        <taxon>Eumalacostraca</taxon>
        <taxon>Eucarida</taxon>
        <taxon>Decapoda</taxon>
        <taxon>Pleocyemata</taxon>
        <taxon>Brachyura</taxon>
        <taxon>Eubrachyura</taxon>
        <taxon>Portunoidea</taxon>
        <taxon>Portunidae</taxon>
        <taxon>Portuninae</taxon>
        <taxon>Portunus</taxon>
    </lineage>
</organism>
<protein>
    <submittedName>
        <fullName evidence="1">Uncharacterized protein</fullName>
    </submittedName>
</protein>
<dbReference type="AlphaFoldDB" id="A0A5B7JW21"/>
<accession>A0A5B7JW21</accession>
<evidence type="ECO:0000313" key="2">
    <source>
        <dbReference type="Proteomes" id="UP000324222"/>
    </source>
</evidence>
<name>A0A5B7JW21_PORTR</name>
<comment type="caution">
    <text evidence="1">The sequence shown here is derived from an EMBL/GenBank/DDBJ whole genome shotgun (WGS) entry which is preliminary data.</text>
</comment>
<dbReference type="EMBL" id="VSRR010114893">
    <property type="protein sequence ID" value="MPC98623.1"/>
    <property type="molecule type" value="Genomic_DNA"/>
</dbReference>